<dbReference type="STRING" id="1810919.A0A3D8RZ54"/>
<gene>
    <name evidence="1" type="ORF">DSM5745_06191</name>
</gene>
<reference evidence="1 2" key="1">
    <citation type="journal article" date="2018" name="IMA Fungus">
        <title>IMA Genome-F 9: Draft genome sequence of Annulohypoxylon stygium, Aspergillus mulundensis, Berkeleyomyces basicola (syn. Thielaviopsis basicola), Ceratocystis smalleyi, two Cercospora beticola strains, Coleophoma cylindrospora, Fusarium fracticaudum, Phialophora cf. hyalina, and Morchella septimelata.</title>
        <authorList>
            <person name="Wingfield B.D."/>
            <person name="Bills G.F."/>
            <person name="Dong Y."/>
            <person name="Huang W."/>
            <person name="Nel W.J."/>
            <person name="Swalarsk-Parry B.S."/>
            <person name="Vaghefi N."/>
            <person name="Wilken P.M."/>
            <person name="An Z."/>
            <person name="de Beer Z.W."/>
            <person name="De Vos L."/>
            <person name="Chen L."/>
            <person name="Duong T.A."/>
            <person name="Gao Y."/>
            <person name="Hammerbacher A."/>
            <person name="Kikkert J.R."/>
            <person name="Li Y."/>
            <person name="Li H."/>
            <person name="Li K."/>
            <person name="Li Q."/>
            <person name="Liu X."/>
            <person name="Ma X."/>
            <person name="Naidoo K."/>
            <person name="Pethybridge S.J."/>
            <person name="Sun J."/>
            <person name="Steenkamp E.T."/>
            <person name="van der Nest M.A."/>
            <person name="van Wyk S."/>
            <person name="Wingfield M.J."/>
            <person name="Xiong C."/>
            <person name="Yue Q."/>
            <person name="Zhang X."/>
        </authorList>
    </citation>
    <scope>NUCLEOTIDE SEQUENCE [LARGE SCALE GENOMIC DNA]</scope>
    <source>
        <strain evidence="1 2">DSM 5745</strain>
    </source>
</reference>
<protein>
    <submittedName>
        <fullName evidence="1">Uncharacterized protein</fullName>
    </submittedName>
</protein>
<proteinExistence type="predicted"/>
<accession>A0A3D8RZ54</accession>
<dbReference type="RefSeq" id="XP_026604039.1">
    <property type="nucleotide sequence ID" value="XM_026748207.1"/>
</dbReference>
<keyword evidence="2" id="KW-1185">Reference proteome</keyword>
<dbReference type="Proteomes" id="UP000256690">
    <property type="component" value="Unassembled WGS sequence"/>
</dbReference>
<dbReference type="GeneID" id="38116561"/>
<comment type="caution">
    <text evidence="1">The sequence shown here is derived from an EMBL/GenBank/DDBJ whole genome shotgun (WGS) entry which is preliminary data.</text>
</comment>
<dbReference type="AlphaFoldDB" id="A0A3D8RZ54"/>
<dbReference type="SUPFAM" id="SSF51735">
    <property type="entry name" value="NAD(P)-binding Rossmann-fold domains"/>
    <property type="match status" value="1"/>
</dbReference>
<dbReference type="Gene3D" id="3.40.50.720">
    <property type="entry name" value="NAD(P)-binding Rossmann-like Domain"/>
    <property type="match status" value="1"/>
</dbReference>
<organism evidence="1 2">
    <name type="scientific">Aspergillus mulundensis</name>
    <dbReference type="NCBI Taxonomy" id="1810919"/>
    <lineage>
        <taxon>Eukaryota</taxon>
        <taxon>Fungi</taxon>
        <taxon>Dikarya</taxon>
        <taxon>Ascomycota</taxon>
        <taxon>Pezizomycotina</taxon>
        <taxon>Eurotiomycetes</taxon>
        <taxon>Eurotiomycetidae</taxon>
        <taxon>Eurotiales</taxon>
        <taxon>Aspergillaceae</taxon>
        <taxon>Aspergillus</taxon>
        <taxon>Aspergillus subgen. Nidulantes</taxon>
    </lineage>
</organism>
<dbReference type="OrthoDB" id="542013at2759"/>
<evidence type="ECO:0000313" key="2">
    <source>
        <dbReference type="Proteomes" id="UP000256690"/>
    </source>
</evidence>
<evidence type="ECO:0000313" key="1">
    <source>
        <dbReference type="EMBL" id="RDW79339.1"/>
    </source>
</evidence>
<name>A0A3D8RZ54_9EURO</name>
<dbReference type="EMBL" id="PVWQ01000006">
    <property type="protein sequence ID" value="RDW79339.1"/>
    <property type="molecule type" value="Genomic_DNA"/>
</dbReference>
<dbReference type="InterPro" id="IPR036291">
    <property type="entry name" value="NAD(P)-bd_dom_sf"/>
</dbReference>
<sequence length="80" mass="8266">MGILSSRLSPPKLPSLPPSKCVGGKVLLITDADTGLGREAARHALNLAATVILGVRSATQGEKTEAEISQGVQAFASRVR</sequence>